<accession>A0A1H8YQR7</accession>
<organism evidence="6 7">
    <name type="scientific">Amycolatopsis saalfeldensis</name>
    <dbReference type="NCBI Taxonomy" id="394193"/>
    <lineage>
        <taxon>Bacteria</taxon>
        <taxon>Bacillati</taxon>
        <taxon>Actinomycetota</taxon>
        <taxon>Actinomycetes</taxon>
        <taxon>Pseudonocardiales</taxon>
        <taxon>Pseudonocardiaceae</taxon>
        <taxon>Amycolatopsis</taxon>
    </lineage>
</organism>
<dbReference type="OrthoDB" id="2570341at2"/>
<keyword evidence="2" id="KW-0238">DNA-binding</keyword>
<keyword evidence="3" id="KW-0804">Transcription</keyword>
<dbReference type="GO" id="GO:0003700">
    <property type="term" value="F:DNA-binding transcription factor activity"/>
    <property type="evidence" value="ECO:0007669"/>
    <property type="project" value="TreeGrafter"/>
</dbReference>
<dbReference type="AlphaFoldDB" id="A0A1H8YQR7"/>
<dbReference type="InterPro" id="IPR004111">
    <property type="entry name" value="Repressor_TetR_C"/>
</dbReference>
<dbReference type="InterPro" id="IPR050109">
    <property type="entry name" value="HTH-type_TetR-like_transc_reg"/>
</dbReference>
<dbReference type="EMBL" id="FOEF01000045">
    <property type="protein sequence ID" value="SEP54392.1"/>
    <property type="molecule type" value="Genomic_DNA"/>
</dbReference>
<evidence type="ECO:0000313" key="6">
    <source>
        <dbReference type="EMBL" id="SEP54392.1"/>
    </source>
</evidence>
<protein>
    <submittedName>
        <fullName evidence="6">Regulatory protein, tetR family</fullName>
    </submittedName>
</protein>
<dbReference type="SUPFAM" id="SSF48498">
    <property type="entry name" value="Tetracyclin repressor-like, C-terminal domain"/>
    <property type="match status" value="1"/>
</dbReference>
<dbReference type="STRING" id="394193.SAMN04489732_14517"/>
<dbReference type="SUPFAM" id="SSF46689">
    <property type="entry name" value="Homeodomain-like"/>
    <property type="match status" value="1"/>
</dbReference>
<dbReference type="Pfam" id="PF00440">
    <property type="entry name" value="TetR_N"/>
    <property type="match status" value="1"/>
</dbReference>
<keyword evidence="1" id="KW-0805">Transcription regulation</keyword>
<dbReference type="Proteomes" id="UP000198582">
    <property type="component" value="Unassembled WGS sequence"/>
</dbReference>
<name>A0A1H8YQR7_9PSEU</name>
<evidence type="ECO:0000313" key="7">
    <source>
        <dbReference type="Proteomes" id="UP000198582"/>
    </source>
</evidence>
<dbReference type="GO" id="GO:0000976">
    <property type="term" value="F:transcription cis-regulatory region binding"/>
    <property type="evidence" value="ECO:0007669"/>
    <property type="project" value="TreeGrafter"/>
</dbReference>
<dbReference type="PANTHER" id="PTHR30055:SF151">
    <property type="entry name" value="TRANSCRIPTIONAL REGULATORY PROTEIN"/>
    <property type="match status" value="1"/>
</dbReference>
<keyword evidence="7" id="KW-1185">Reference proteome</keyword>
<dbReference type="InterPro" id="IPR001647">
    <property type="entry name" value="HTH_TetR"/>
</dbReference>
<dbReference type="Gene3D" id="1.10.357.10">
    <property type="entry name" value="Tetracycline Repressor, domain 2"/>
    <property type="match status" value="1"/>
</dbReference>
<feature type="domain" description="Tetracycline repressor TetR C-terminal" evidence="5">
    <location>
        <begin position="87"/>
        <end position="245"/>
    </location>
</feature>
<evidence type="ECO:0000259" key="5">
    <source>
        <dbReference type="Pfam" id="PF02909"/>
    </source>
</evidence>
<feature type="domain" description="HTH tetR-type" evidence="4">
    <location>
        <begin position="29"/>
        <end position="74"/>
    </location>
</feature>
<dbReference type="Pfam" id="PF02909">
    <property type="entry name" value="TetR_C_1"/>
    <property type="match status" value="1"/>
</dbReference>
<gene>
    <name evidence="6" type="ORF">SAMN04489732_14517</name>
</gene>
<proteinExistence type="predicted"/>
<dbReference type="Gene3D" id="1.10.10.60">
    <property type="entry name" value="Homeodomain-like"/>
    <property type="match status" value="1"/>
</dbReference>
<dbReference type="GO" id="GO:0045892">
    <property type="term" value="P:negative regulation of DNA-templated transcription"/>
    <property type="evidence" value="ECO:0007669"/>
    <property type="project" value="InterPro"/>
</dbReference>
<sequence length="247" mass="27132">MSAQGPPTPPIWLLPEPPDRRWGLGRAEIVRAAVALADAGGADALTMRAVAKELGSSTPMSLYRYVHSKDGLVDLMLDVAGAEVPTPEHPGDDWRGELTRVALDSWAMMKRHPWFAQLVHTRPPAGPESNRRQEFVLAVFDRQGQGLPAALGYQRLLDGYLVGQALQRVEEQKMLQRNAFGNIEDVRRLARQWFGDGEGDVGPYPLLGRYMRGFLGEGADAPAPPDEDAQFTLGLECLLDGIAARLR</sequence>
<dbReference type="RefSeq" id="WP_091629653.1">
    <property type="nucleotide sequence ID" value="NZ_FOEF01000045.1"/>
</dbReference>
<evidence type="ECO:0000256" key="1">
    <source>
        <dbReference type="ARBA" id="ARBA00023015"/>
    </source>
</evidence>
<dbReference type="PANTHER" id="PTHR30055">
    <property type="entry name" value="HTH-TYPE TRANSCRIPTIONAL REGULATOR RUTR"/>
    <property type="match status" value="1"/>
</dbReference>
<evidence type="ECO:0000256" key="2">
    <source>
        <dbReference type="ARBA" id="ARBA00023125"/>
    </source>
</evidence>
<evidence type="ECO:0000256" key="3">
    <source>
        <dbReference type="ARBA" id="ARBA00023163"/>
    </source>
</evidence>
<reference evidence="6 7" key="1">
    <citation type="submission" date="2016-10" db="EMBL/GenBank/DDBJ databases">
        <authorList>
            <person name="de Groot N.N."/>
        </authorList>
    </citation>
    <scope>NUCLEOTIDE SEQUENCE [LARGE SCALE GENOMIC DNA]</scope>
    <source>
        <strain evidence="6 7">DSM 44993</strain>
    </source>
</reference>
<dbReference type="InterPro" id="IPR036271">
    <property type="entry name" value="Tet_transcr_reg_TetR-rel_C_sf"/>
</dbReference>
<evidence type="ECO:0000259" key="4">
    <source>
        <dbReference type="Pfam" id="PF00440"/>
    </source>
</evidence>
<dbReference type="InterPro" id="IPR009057">
    <property type="entry name" value="Homeodomain-like_sf"/>
</dbReference>